<sequence>MDKLLKVIEHHQSSSAGYGGGLAGHCAAIVEINQHAHQKTSHDDDAELRKQEELLHKITQHCQLFKGVRLSDNVTSMSTGPQQQSRSYDAIMPTIEFHPRHPHNKVGKVISREILSKSIVWVVDNEVDLEFAAELRPLGIVSNSPFDVMHILDGWCKE</sequence>
<evidence type="ECO:0000313" key="1">
    <source>
        <dbReference type="EMBL" id="CAD9604060.1"/>
    </source>
</evidence>
<organism evidence="1">
    <name type="scientific">Leptocylindrus danicus</name>
    <dbReference type="NCBI Taxonomy" id="163516"/>
    <lineage>
        <taxon>Eukaryota</taxon>
        <taxon>Sar</taxon>
        <taxon>Stramenopiles</taxon>
        <taxon>Ochrophyta</taxon>
        <taxon>Bacillariophyta</taxon>
        <taxon>Coscinodiscophyceae</taxon>
        <taxon>Chaetocerotophycidae</taxon>
        <taxon>Leptocylindrales</taxon>
        <taxon>Leptocylindraceae</taxon>
        <taxon>Leptocylindrus</taxon>
    </lineage>
</organism>
<dbReference type="EMBL" id="HBGY01028580">
    <property type="protein sequence ID" value="CAD9604060.1"/>
    <property type="molecule type" value="Transcribed_RNA"/>
</dbReference>
<gene>
    <name evidence="1" type="ORF">LDAN0321_LOCUS17668</name>
</gene>
<accession>A0A7S2LER6</accession>
<protein>
    <submittedName>
        <fullName evidence="1">Uncharacterized protein</fullName>
    </submittedName>
</protein>
<dbReference type="AlphaFoldDB" id="A0A7S2LER6"/>
<name>A0A7S2LER6_9STRA</name>
<reference evidence="1" key="1">
    <citation type="submission" date="2021-01" db="EMBL/GenBank/DDBJ databases">
        <authorList>
            <person name="Corre E."/>
            <person name="Pelletier E."/>
            <person name="Niang G."/>
            <person name="Scheremetjew M."/>
            <person name="Finn R."/>
            <person name="Kale V."/>
            <person name="Holt S."/>
            <person name="Cochrane G."/>
            <person name="Meng A."/>
            <person name="Brown T."/>
            <person name="Cohen L."/>
        </authorList>
    </citation>
    <scope>NUCLEOTIDE SEQUENCE</scope>
    <source>
        <strain evidence="1">B650</strain>
    </source>
</reference>
<proteinExistence type="predicted"/>